<gene>
    <name evidence="1" type="ORF">OH76DRAFT_631181</name>
</gene>
<sequence length="102" mass="11390">MPLRAAKLVSANLQLPLLRTGSGTARTSPGLLETRATICSIEVSMRATERLEPEVRHGTNRQWLTLPVSRRPNSHPIYLQPAYRTSYPPHPPPDAAEFLVYC</sequence>
<keyword evidence="2" id="KW-1185">Reference proteome</keyword>
<dbReference type="EMBL" id="KZ857409">
    <property type="protein sequence ID" value="RDX48828.1"/>
    <property type="molecule type" value="Genomic_DNA"/>
</dbReference>
<dbReference type="AlphaFoldDB" id="A0A371D8I0"/>
<dbReference type="Proteomes" id="UP000256964">
    <property type="component" value="Unassembled WGS sequence"/>
</dbReference>
<protein>
    <submittedName>
        <fullName evidence="1">Uncharacterized protein</fullName>
    </submittedName>
</protein>
<organism evidence="1 2">
    <name type="scientific">Lentinus brumalis</name>
    <dbReference type="NCBI Taxonomy" id="2498619"/>
    <lineage>
        <taxon>Eukaryota</taxon>
        <taxon>Fungi</taxon>
        <taxon>Dikarya</taxon>
        <taxon>Basidiomycota</taxon>
        <taxon>Agaricomycotina</taxon>
        <taxon>Agaricomycetes</taxon>
        <taxon>Polyporales</taxon>
        <taxon>Polyporaceae</taxon>
        <taxon>Lentinus</taxon>
    </lineage>
</organism>
<name>A0A371D8I0_9APHY</name>
<reference evidence="1 2" key="1">
    <citation type="journal article" date="2018" name="Biotechnol. Biofuels">
        <title>Integrative visual omics of the white-rot fungus Polyporus brumalis exposes the biotechnological potential of its oxidative enzymes for delignifying raw plant biomass.</title>
        <authorList>
            <person name="Miyauchi S."/>
            <person name="Rancon A."/>
            <person name="Drula E."/>
            <person name="Hage H."/>
            <person name="Chaduli D."/>
            <person name="Favel A."/>
            <person name="Grisel S."/>
            <person name="Henrissat B."/>
            <person name="Herpoel-Gimbert I."/>
            <person name="Ruiz-Duenas F.J."/>
            <person name="Chevret D."/>
            <person name="Hainaut M."/>
            <person name="Lin J."/>
            <person name="Wang M."/>
            <person name="Pangilinan J."/>
            <person name="Lipzen A."/>
            <person name="Lesage-Meessen L."/>
            <person name="Navarro D."/>
            <person name="Riley R."/>
            <person name="Grigoriev I.V."/>
            <person name="Zhou S."/>
            <person name="Raouche S."/>
            <person name="Rosso M.N."/>
        </authorList>
    </citation>
    <scope>NUCLEOTIDE SEQUENCE [LARGE SCALE GENOMIC DNA]</scope>
    <source>
        <strain evidence="1 2">BRFM 1820</strain>
    </source>
</reference>
<accession>A0A371D8I0</accession>
<evidence type="ECO:0000313" key="1">
    <source>
        <dbReference type="EMBL" id="RDX48828.1"/>
    </source>
</evidence>
<evidence type="ECO:0000313" key="2">
    <source>
        <dbReference type="Proteomes" id="UP000256964"/>
    </source>
</evidence>
<proteinExistence type="predicted"/>